<evidence type="ECO:0000256" key="2">
    <source>
        <dbReference type="ARBA" id="ARBA00012513"/>
    </source>
</evidence>
<comment type="catalytic activity">
    <reaction evidence="12">
        <text>L-threonyl-[protein] + ATP = O-phospho-L-threonyl-[protein] + ADP + H(+)</text>
        <dbReference type="Rhea" id="RHEA:46608"/>
        <dbReference type="Rhea" id="RHEA-COMP:11060"/>
        <dbReference type="Rhea" id="RHEA-COMP:11605"/>
        <dbReference type="ChEBI" id="CHEBI:15378"/>
        <dbReference type="ChEBI" id="CHEBI:30013"/>
        <dbReference type="ChEBI" id="CHEBI:30616"/>
        <dbReference type="ChEBI" id="CHEBI:61977"/>
        <dbReference type="ChEBI" id="CHEBI:456216"/>
        <dbReference type="EC" id="2.7.11.1"/>
    </reaction>
</comment>
<evidence type="ECO:0000256" key="9">
    <source>
        <dbReference type="ARBA" id="ARBA00023015"/>
    </source>
</evidence>
<gene>
    <name evidence="18" type="ORF">UBRO2_00374</name>
</gene>
<dbReference type="GO" id="GO:0005524">
    <property type="term" value="F:ATP binding"/>
    <property type="evidence" value="ECO:0007669"/>
    <property type="project" value="UniProtKB-UniRule"/>
</dbReference>
<feature type="binding site" evidence="14">
    <location>
        <position position="195"/>
    </location>
    <ligand>
        <name>ATP</name>
        <dbReference type="ChEBI" id="CHEBI:30616"/>
    </ligand>
</feature>
<evidence type="ECO:0000256" key="14">
    <source>
        <dbReference type="PROSITE-ProRule" id="PRU10141"/>
    </source>
</evidence>
<keyword evidence="11" id="KW-0539">Nucleus</keyword>
<dbReference type="GO" id="GO:0005816">
    <property type="term" value="C:spindle pole body"/>
    <property type="evidence" value="ECO:0007669"/>
    <property type="project" value="UniProtKB-ARBA"/>
</dbReference>
<dbReference type="Pfam" id="PF00069">
    <property type="entry name" value="Pkinase"/>
    <property type="match status" value="2"/>
</dbReference>
<feature type="domain" description="AGC-kinase C-terminal" evidence="17">
    <location>
        <begin position="467"/>
        <end position="547"/>
    </location>
</feature>
<dbReference type="Proteomes" id="UP000658997">
    <property type="component" value="Unassembled WGS sequence"/>
</dbReference>
<evidence type="ECO:0000259" key="17">
    <source>
        <dbReference type="PROSITE" id="PS51285"/>
    </source>
</evidence>
<dbReference type="InterPro" id="IPR017441">
    <property type="entry name" value="Protein_kinase_ATP_BS"/>
</dbReference>
<evidence type="ECO:0000256" key="5">
    <source>
        <dbReference type="ARBA" id="ARBA00022679"/>
    </source>
</evidence>
<evidence type="ECO:0000256" key="15">
    <source>
        <dbReference type="SAM" id="MobiDB-lite"/>
    </source>
</evidence>
<comment type="catalytic activity">
    <reaction evidence="13">
        <text>L-seryl-[protein] + ATP = O-phospho-L-seryl-[protein] + ADP + H(+)</text>
        <dbReference type="Rhea" id="RHEA:17989"/>
        <dbReference type="Rhea" id="RHEA-COMP:9863"/>
        <dbReference type="Rhea" id="RHEA-COMP:11604"/>
        <dbReference type="ChEBI" id="CHEBI:15378"/>
        <dbReference type="ChEBI" id="CHEBI:29999"/>
        <dbReference type="ChEBI" id="CHEBI:30616"/>
        <dbReference type="ChEBI" id="CHEBI:83421"/>
        <dbReference type="ChEBI" id="CHEBI:456216"/>
        <dbReference type="EC" id="2.7.11.1"/>
    </reaction>
</comment>
<evidence type="ECO:0000256" key="10">
    <source>
        <dbReference type="ARBA" id="ARBA00023163"/>
    </source>
</evidence>
<evidence type="ECO:0000256" key="4">
    <source>
        <dbReference type="ARBA" id="ARBA00022553"/>
    </source>
</evidence>
<feature type="compositionally biased region" description="Polar residues" evidence="15">
    <location>
        <begin position="1312"/>
        <end position="1323"/>
    </location>
</feature>
<evidence type="ECO:0000256" key="3">
    <source>
        <dbReference type="ARBA" id="ARBA00022527"/>
    </source>
</evidence>
<dbReference type="PROSITE" id="PS00107">
    <property type="entry name" value="PROTEIN_KINASE_ATP"/>
    <property type="match status" value="1"/>
</dbReference>
<dbReference type="PROSITE" id="PS00108">
    <property type="entry name" value="PROTEIN_KINASE_ST"/>
    <property type="match status" value="1"/>
</dbReference>
<name>A0A8H8TN38_9BASI</name>
<feature type="region of interest" description="Disordered" evidence="15">
    <location>
        <begin position="545"/>
        <end position="614"/>
    </location>
</feature>
<feature type="domain" description="Protein kinase" evidence="16">
    <location>
        <begin position="166"/>
        <end position="466"/>
    </location>
</feature>
<dbReference type="EMBL" id="ULHB01000003">
    <property type="protein sequence ID" value="SYW74964.1"/>
    <property type="molecule type" value="Genomic_DNA"/>
</dbReference>
<dbReference type="PANTHER" id="PTHR24356:SF417">
    <property type="entry name" value="CELL CYCLE PROTEIN KINASE DBF2-RELATED"/>
    <property type="match status" value="1"/>
</dbReference>
<dbReference type="SUPFAM" id="SSF56112">
    <property type="entry name" value="Protein kinase-like (PK-like)"/>
    <property type="match status" value="1"/>
</dbReference>
<dbReference type="InterPro" id="IPR011009">
    <property type="entry name" value="Kinase-like_dom_sf"/>
</dbReference>
<dbReference type="FunFam" id="1.10.510.10:FF:000141">
    <property type="entry name" value="Non-specific serine/threonine protein kinase"/>
    <property type="match status" value="1"/>
</dbReference>
<dbReference type="InterPro" id="IPR050236">
    <property type="entry name" value="Ser_Thr_kinase_AGC"/>
</dbReference>
<evidence type="ECO:0000256" key="6">
    <source>
        <dbReference type="ARBA" id="ARBA00022741"/>
    </source>
</evidence>
<feature type="compositionally biased region" description="Polar residues" evidence="15">
    <location>
        <begin position="570"/>
        <end position="585"/>
    </location>
</feature>
<feature type="compositionally biased region" description="Basic and acidic residues" evidence="15">
    <location>
        <begin position="729"/>
        <end position="745"/>
    </location>
</feature>
<evidence type="ECO:0000313" key="19">
    <source>
        <dbReference type="Proteomes" id="UP000658997"/>
    </source>
</evidence>
<accession>A0A8H8TN38</accession>
<dbReference type="SMART" id="SM00220">
    <property type="entry name" value="S_TKc"/>
    <property type="match status" value="1"/>
</dbReference>
<dbReference type="Pfam" id="PF10497">
    <property type="entry name" value="zf-4CXXC_R1"/>
    <property type="match status" value="1"/>
</dbReference>
<dbReference type="GO" id="GO:0005634">
    <property type="term" value="C:nucleus"/>
    <property type="evidence" value="ECO:0007669"/>
    <property type="project" value="UniProtKB-SubCell"/>
</dbReference>
<dbReference type="InterPro" id="IPR018866">
    <property type="entry name" value="Znf-4CXXC_R1"/>
</dbReference>
<evidence type="ECO:0000256" key="12">
    <source>
        <dbReference type="ARBA" id="ARBA00047899"/>
    </source>
</evidence>
<dbReference type="InterPro" id="IPR008271">
    <property type="entry name" value="Ser/Thr_kinase_AS"/>
</dbReference>
<keyword evidence="5" id="KW-0808">Transferase</keyword>
<feature type="region of interest" description="Disordered" evidence="15">
    <location>
        <begin position="655"/>
        <end position="680"/>
    </location>
</feature>
<organism evidence="18 19">
    <name type="scientific">Ustilago bromivora</name>
    <dbReference type="NCBI Taxonomy" id="307758"/>
    <lineage>
        <taxon>Eukaryota</taxon>
        <taxon>Fungi</taxon>
        <taxon>Dikarya</taxon>
        <taxon>Basidiomycota</taxon>
        <taxon>Ustilaginomycotina</taxon>
        <taxon>Ustilaginomycetes</taxon>
        <taxon>Ustilaginales</taxon>
        <taxon>Ustilaginaceae</taxon>
        <taxon>Ustilago</taxon>
    </lineage>
</organism>
<feature type="compositionally biased region" description="Basic and acidic residues" evidence="15">
    <location>
        <begin position="829"/>
        <end position="845"/>
    </location>
</feature>
<comment type="caution">
    <text evidence="18">The sequence shown here is derived from an EMBL/GenBank/DDBJ whole genome shotgun (WGS) entry which is preliminary data.</text>
</comment>
<dbReference type="PROSITE" id="PS50011">
    <property type="entry name" value="PROTEIN_KINASE_DOM"/>
    <property type="match status" value="1"/>
</dbReference>
<dbReference type="Gene3D" id="3.30.200.20">
    <property type="entry name" value="Phosphorylase Kinase, domain 1"/>
    <property type="match status" value="2"/>
</dbReference>
<feature type="compositionally biased region" description="Polar residues" evidence="15">
    <location>
        <begin position="12"/>
        <end position="30"/>
    </location>
</feature>
<comment type="subcellular location">
    <subcellularLocation>
        <location evidence="1">Nucleus</location>
    </subcellularLocation>
</comment>
<feature type="region of interest" description="Disordered" evidence="15">
    <location>
        <begin position="1220"/>
        <end position="1239"/>
    </location>
</feature>
<dbReference type="PANTHER" id="PTHR24356">
    <property type="entry name" value="SERINE/THREONINE-PROTEIN KINASE"/>
    <property type="match status" value="1"/>
</dbReference>
<keyword evidence="7" id="KW-0418">Kinase</keyword>
<dbReference type="EC" id="2.7.11.1" evidence="2"/>
<dbReference type="CDD" id="cd05600">
    <property type="entry name" value="STKc_Sid2p_like"/>
    <property type="match status" value="1"/>
</dbReference>
<evidence type="ECO:0000256" key="11">
    <source>
        <dbReference type="ARBA" id="ARBA00023242"/>
    </source>
</evidence>
<reference evidence="18" key="1">
    <citation type="submission" date="2018-08" db="EMBL/GenBank/DDBJ databases">
        <authorList>
            <person name="Guldener U."/>
        </authorList>
    </citation>
    <scope>NUCLEOTIDE SEQUENCE</scope>
    <source>
        <strain evidence="18">UB2</strain>
    </source>
</reference>
<keyword evidence="4" id="KW-0597">Phosphoprotein</keyword>
<feature type="compositionally biased region" description="Basic residues" evidence="15">
    <location>
        <begin position="1101"/>
        <end position="1112"/>
    </location>
</feature>
<dbReference type="InterPro" id="IPR000961">
    <property type="entry name" value="AGC-kinase_C"/>
</dbReference>
<sequence length="1403" mass="156784">MAPVQALDASASVPSPLTTSKKENSYSQLAVVTEQVKPTKHHHDLSRINESCNDSQPDPKGSWRSWRRGEGLQPWENEIVGSTEVQRKANVAQLYFLNYYFDNLRYLADRKARHARFQESTRSRGLLAETEDAAPTPEYLRERSSYFGRERALLRKRRTKLRVNQFHIISQVGAGGYGEVFLARKRDTGEICALKRLKKRILVKMDEVRHVLTERDILTATKTPWLVALLYAFQDPDHVFLAMEYVPGGDFRTLLCNNGALKEEYARFYMAEMIVSVNELHRLGYIHRDLKPENFLVDSSGHVKLTDFGLASGALNPGKIESMKAKLEAVKESDFVYRTPAERGSMFKKMIQHTQHRANSIVGSPDYIAPEMLRGRQYSFGVDYWSLGCILYEFLCGFPPFSGSNADETFANLKNWQKVLQRPVYDTAENMQFNLSDTAWDAITKLVDTPERRYSSLEAVQAHAFFRSLDLARLRELKAPFIPELESEEDTGYFDNFDDSADMARYKDVHEKQKNVEAVREGGAGAGGRALWAGFTFKNNKIGADAQSLNPSSSIDAADSGAPRSRRTNGHNSEIASSSRLTPSRQKPRRKPDSRSSNGSGRATLGDLLSPATINKSARAARPVIELLDSSDSEPPSPSKQHYRQDTDELDLDDVVTPELPPANASAPTLPESFDHLPGTPQMLTMQAVIHDSPDEEDAEMQLHLAPSELPVATPEPPPDPLANQRPIFDPKELEMQPLYDELKALLDTGQQSDSGDDDEDYEERRQRKLRANAALLDQLGLSATGTKTKADELPVQDVEDQDDHQADDQPTQTLDKPSRGRGRPKKRTRDDSVRPFNEAADKKNKYNRKVKFADDGTTKSAPNPGQVFDLAYVDVPTLRDRARNDYIFVRDVPDIRPEDLMTWSEDEEEAEEDQVQVLDDDDDIFRGYDSLGRLKTKRKKRQPDVLPDGTVMTSCHQCRRKTPSRKVRCVRFRQGVECGLMYCQRCIEARYGMDFNADDPKFHCPRCLGYCSCSVCLRRSGFGDLLHKGKQRRLAFTGELRKLASQDQDGLESLQGRIGAILAETAALQMDEPSLNPCKSNGRSVKRNPKDPDAVAFGPPKRRGRPPKKRHPAEEMLRLNLSDEVAEGQVFSSLDEYALGQLAVARRVLKLVAAKRTAMPRRRRRRRLVLKLKIPARAPSCTQAPAALASAVREARRMPNYHDMEKDVWVRGAADYSTSESELEELQEDGTDDGDAQDDAADAVFEEGRTQVFAASLLQQKDHSVSSTASRDSSPLTSLDDEKSSSSDPSSPYGEDKDVSLQTDEAEEAESSTQNPLSSAMFSSTSLAMSQDLRQLALAVMEGHDESTKGLHANHLRLQLEELPAFATSSGSEAGQLGTLMDAETLAGTPVLFAADGTYTDA</sequence>
<dbReference type="FunFam" id="3.30.200.20:FF:000109">
    <property type="entry name" value="Non-specific serine/threonine protein kinase"/>
    <property type="match status" value="1"/>
</dbReference>
<feature type="region of interest" description="Disordered" evidence="15">
    <location>
        <begin position="1"/>
        <end position="67"/>
    </location>
</feature>
<evidence type="ECO:0000256" key="1">
    <source>
        <dbReference type="ARBA" id="ARBA00004123"/>
    </source>
</evidence>
<dbReference type="GO" id="GO:0004674">
    <property type="term" value="F:protein serine/threonine kinase activity"/>
    <property type="evidence" value="ECO:0007669"/>
    <property type="project" value="UniProtKB-KW"/>
</dbReference>
<dbReference type="PROSITE" id="PS51285">
    <property type="entry name" value="AGC_KINASE_CTER"/>
    <property type="match status" value="1"/>
</dbReference>
<dbReference type="GO" id="GO:0035556">
    <property type="term" value="P:intracellular signal transduction"/>
    <property type="evidence" value="ECO:0007669"/>
    <property type="project" value="TreeGrafter"/>
</dbReference>
<keyword evidence="19" id="KW-1185">Reference proteome</keyword>
<dbReference type="InterPro" id="IPR000719">
    <property type="entry name" value="Prot_kinase_dom"/>
</dbReference>
<keyword evidence="6 14" id="KW-0547">Nucleotide-binding</keyword>
<evidence type="ECO:0000259" key="16">
    <source>
        <dbReference type="PROSITE" id="PS50011"/>
    </source>
</evidence>
<feature type="compositionally biased region" description="Acidic residues" evidence="15">
    <location>
        <begin position="1222"/>
        <end position="1239"/>
    </location>
</feature>
<dbReference type="Gene3D" id="1.10.510.10">
    <property type="entry name" value="Transferase(Phosphotransferase) domain 1"/>
    <property type="match status" value="2"/>
</dbReference>
<feature type="compositionally biased region" description="Polar residues" evidence="15">
    <location>
        <begin position="1266"/>
        <end position="1278"/>
    </location>
</feature>
<feature type="region of interest" description="Disordered" evidence="15">
    <location>
        <begin position="1073"/>
        <end position="1113"/>
    </location>
</feature>
<feature type="region of interest" description="Disordered" evidence="15">
    <location>
        <begin position="1261"/>
        <end position="1323"/>
    </location>
</feature>
<keyword evidence="10" id="KW-0804">Transcription</keyword>
<proteinExistence type="predicted"/>
<dbReference type="FunFam" id="1.10.510.10:FF:000319">
    <property type="entry name" value="Non-specific serine/threonine protein kinase"/>
    <property type="match status" value="1"/>
</dbReference>
<keyword evidence="8 14" id="KW-0067">ATP-binding</keyword>
<feature type="region of interest" description="Disordered" evidence="15">
    <location>
        <begin position="707"/>
        <end position="847"/>
    </location>
</feature>
<evidence type="ECO:0000256" key="7">
    <source>
        <dbReference type="ARBA" id="ARBA00022777"/>
    </source>
</evidence>
<dbReference type="SMART" id="SM00133">
    <property type="entry name" value="S_TK_X"/>
    <property type="match status" value="1"/>
</dbReference>
<keyword evidence="9" id="KW-0805">Transcription regulation</keyword>
<protein>
    <recommendedName>
        <fullName evidence="2">non-specific serine/threonine protein kinase</fullName>
        <ecNumber evidence="2">2.7.11.1</ecNumber>
    </recommendedName>
</protein>
<evidence type="ECO:0000256" key="8">
    <source>
        <dbReference type="ARBA" id="ARBA00022840"/>
    </source>
</evidence>
<evidence type="ECO:0000256" key="13">
    <source>
        <dbReference type="ARBA" id="ARBA00048679"/>
    </source>
</evidence>
<evidence type="ECO:0000313" key="18">
    <source>
        <dbReference type="EMBL" id="SYW74964.1"/>
    </source>
</evidence>
<keyword evidence="3" id="KW-0723">Serine/threonine-protein kinase</keyword>